<evidence type="ECO:0000313" key="2">
    <source>
        <dbReference type="Proteomes" id="UP000834106"/>
    </source>
</evidence>
<dbReference type="Proteomes" id="UP000834106">
    <property type="component" value="Chromosome 12"/>
</dbReference>
<reference evidence="1" key="1">
    <citation type="submission" date="2023-05" db="EMBL/GenBank/DDBJ databases">
        <authorList>
            <person name="Huff M."/>
        </authorList>
    </citation>
    <scope>NUCLEOTIDE SEQUENCE</scope>
</reference>
<proteinExistence type="predicted"/>
<name>A0AAD1ZNG4_9LAMI</name>
<organism evidence="1 2">
    <name type="scientific">Fraxinus pennsylvanica</name>
    <dbReference type="NCBI Taxonomy" id="56036"/>
    <lineage>
        <taxon>Eukaryota</taxon>
        <taxon>Viridiplantae</taxon>
        <taxon>Streptophyta</taxon>
        <taxon>Embryophyta</taxon>
        <taxon>Tracheophyta</taxon>
        <taxon>Spermatophyta</taxon>
        <taxon>Magnoliopsida</taxon>
        <taxon>eudicotyledons</taxon>
        <taxon>Gunneridae</taxon>
        <taxon>Pentapetalae</taxon>
        <taxon>asterids</taxon>
        <taxon>lamiids</taxon>
        <taxon>Lamiales</taxon>
        <taxon>Oleaceae</taxon>
        <taxon>Oleeae</taxon>
        <taxon>Fraxinus</taxon>
    </lineage>
</organism>
<protein>
    <submittedName>
        <fullName evidence="1">Uncharacterized protein</fullName>
    </submittedName>
</protein>
<sequence>MSLKPSALASASSNAGMSTSAIQPLSLMSFILINAQTKFKHSVNPIAKGVWSLKAESESKQSSLEQQQNQILYRLVILVSISPLPKLFQQKRDWEFFKSGCPSLLNR</sequence>
<dbReference type="AlphaFoldDB" id="A0AAD1ZNG4"/>
<accession>A0AAD1ZNG4</accession>
<dbReference type="EMBL" id="OU503047">
    <property type="protein sequence ID" value="CAI9772458.1"/>
    <property type="molecule type" value="Genomic_DNA"/>
</dbReference>
<gene>
    <name evidence="1" type="ORF">FPE_LOCUS19888</name>
</gene>
<keyword evidence="2" id="KW-1185">Reference proteome</keyword>
<evidence type="ECO:0000313" key="1">
    <source>
        <dbReference type="EMBL" id="CAI9772458.1"/>
    </source>
</evidence>